<dbReference type="PROSITE" id="PS00893">
    <property type="entry name" value="NUDIX_BOX"/>
    <property type="match status" value="1"/>
</dbReference>
<sequence>MFEEKTINSKYLYNGKVVNLRIDEVETYSKNKATREIVEHNGGVGIVAELNNSIFLVKQFRKPFEEVLYEIPAGKLEKNEEPLKCAFRELEEETGYKAKEMKLMNVIYPSPGFCTEKLYIYYCNDMELSKTNFDEDEYLELIKVSIDEAKSMIIKGLIKDAKTIVGIMMLDHFKNTL</sequence>
<dbReference type="PANTHER" id="PTHR11839:SF18">
    <property type="entry name" value="NUDIX HYDROLASE DOMAIN-CONTAINING PROTEIN"/>
    <property type="match status" value="1"/>
</dbReference>
<evidence type="ECO:0000313" key="4">
    <source>
        <dbReference type="EMBL" id="CDF58193.1"/>
    </source>
</evidence>
<comment type="caution">
    <text evidence="4">The sequence shown here is derived from an EMBL/GenBank/DDBJ whole genome shotgun (WGS) entry which is preliminary data.</text>
</comment>
<dbReference type="Pfam" id="PF00293">
    <property type="entry name" value="NUDIX"/>
    <property type="match status" value="1"/>
</dbReference>
<keyword evidence="2 4" id="KW-0378">Hydrolase</keyword>
<dbReference type="InterPro" id="IPR020084">
    <property type="entry name" value="NUDIX_hydrolase_CS"/>
</dbReference>
<proteinExistence type="predicted"/>
<reference evidence="4" key="1">
    <citation type="submission" date="2013-03" db="EMBL/GenBank/DDBJ databases">
        <title>Draft genome sequence of the hydrogen-ethanol-producing anaerobic alkalithermophilic Caloramator celere.</title>
        <authorList>
            <person name="Ciranna A."/>
            <person name="Larjo A."/>
            <person name="Kivisto A."/>
            <person name="Santala V."/>
            <person name="Roos C."/>
            <person name="Karp M."/>
        </authorList>
    </citation>
    <scope>NUCLEOTIDE SEQUENCE [LARGE SCALE GENOMIC DNA]</scope>
    <source>
        <strain evidence="4">DSM 8682</strain>
    </source>
</reference>
<accession>R7RSD0</accession>
<dbReference type="PROSITE" id="PS51462">
    <property type="entry name" value="NUDIX"/>
    <property type="match status" value="1"/>
</dbReference>
<evidence type="ECO:0000313" key="5">
    <source>
        <dbReference type="Proteomes" id="UP000014923"/>
    </source>
</evidence>
<gene>
    <name evidence="4" type="ORF">TCEL_00239</name>
</gene>
<dbReference type="EC" id="3.6.1.13" evidence="4"/>
<dbReference type="eggNOG" id="COG0494">
    <property type="taxonomic scope" value="Bacteria"/>
</dbReference>
<dbReference type="Gene3D" id="3.90.79.10">
    <property type="entry name" value="Nucleoside Triphosphate Pyrophosphohydrolase"/>
    <property type="match status" value="1"/>
</dbReference>
<dbReference type="FunFam" id="3.90.79.10:FF:000024">
    <property type="entry name" value="ADP-ribose pyrophosphatase"/>
    <property type="match status" value="1"/>
</dbReference>
<dbReference type="InterPro" id="IPR015797">
    <property type="entry name" value="NUDIX_hydrolase-like_dom_sf"/>
</dbReference>
<dbReference type="Proteomes" id="UP000014923">
    <property type="component" value="Unassembled WGS sequence"/>
</dbReference>
<dbReference type="PANTHER" id="PTHR11839">
    <property type="entry name" value="UDP/ADP-SUGAR PYROPHOSPHATASE"/>
    <property type="match status" value="1"/>
</dbReference>
<dbReference type="EMBL" id="CAVN010000095">
    <property type="protein sequence ID" value="CDF58193.1"/>
    <property type="molecule type" value="Genomic_DNA"/>
</dbReference>
<evidence type="ECO:0000259" key="3">
    <source>
        <dbReference type="PROSITE" id="PS51462"/>
    </source>
</evidence>
<feature type="domain" description="Nudix hydrolase" evidence="3">
    <location>
        <begin position="39"/>
        <end position="166"/>
    </location>
</feature>
<comment type="cofactor">
    <cofactor evidence="1">
        <name>Mg(2+)</name>
        <dbReference type="ChEBI" id="CHEBI:18420"/>
    </cofactor>
</comment>
<name>R7RSD0_9CLOT</name>
<evidence type="ECO:0000256" key="1">
    <source>
        <dbReference type="ARBA" id="ARBA00001946"/>
    </source>
</evidence>
<evidence type="ECO:0000256" key="2">
    <source>
        <dbReference type="ARBA" id="ARBA00022801"/>
    </source>
</evidence>
<dbReference type="SUPFAM" id="SSF55811">
    <property type="entry name" value="Nudix"/>
    <property type="match status" value="1"/>
</dbReference>
<dbReference type="CDD" id="cd03424">
    <property type="entry name" value="NUDIX_ADPRase_Nudt5_UGPPase_Nudt14"/>
    <property type="match status" value="1"/>
</dbReference>
<dbReference type="AlphaFoldDB" id="R7RSD0"/>
<dbReference type="GO" id="GO:0047631">
    <property type="term" value="F:ADP-ribose diphosphatase activity"/>
    <property type="evidence" value="ECO:0007669"/>
    <property type="project" value="UniProtKB-EC"/>
</dbReference>
<protein>
    <submittedName>
        <fullName evidence="4">ADP-ribose pyrophosphatase</fullName>
        <ecNumber evidence="4">3.6.1.13</ecNumber>
    </submittedName>
</protein>
<dbReference type="GO" id="GO:0019693">
    <property type="term" value="P:ribose phosphate metabolic process"/>
    <property type="evidence" value="ECO:0007669"/>
    <property type="project" value="TreeGrafter"/>
</dbReference>
<dbReference type="GO" id="GO:0006753">
    <property type="term" value="P:nucleoside phosphate metabolic process"/>
    <property type="evidence" value="ECO:0007669"/>
    <property type="project" value="TreeGrafter"/>
</dbReference>
<dbReference type="HOGENOM" id="CLU_062658_5_1_9"/>
<keyword evidence="5" id="KW-1185">Reference proteome</keyword>
<organism evidence="4 5">
    <name type="scientific">Thermobrachium celere DSM 8682</name>
    <dbReference type="NCBI Taxonomy" id="941824"/>
    <lineage>
        <taxon>Bacteria</taxon>
        <taxon>Bacillati</taxon>
        <taxon>Bacillota</taxon>
        <taxon>Clostridia</taxon>
        <taxon>Eubacteriales</taxon>
        <taxon>Clostridiaceae</taxon>
        <taxon>Thermobrachium</taxon>
    </lineage>
</organism>
<dbReference type="InterPro" id="IPR000086">
    <property type="entry name" value="NUDIX_hydrolase_dom"/>
</dbReference>
<dbReference type="GO" id="GO:0005829">
    <property type="term" value="C:cytosol"/>
    <property type="evidence" value="ECO:0007669"/>
    <property type="project" value="TreeGrafter"/>
</dbReference>
<dbReference type="RefSeq" id="WP_018662050.1">
    <property type="nucleotide sequence ID" value="NZ_HF952018.1"/>
</dbReference>
<dbReference type="OrthoDB" id="9806150at2"/>